<dbReference type="OrthoDB" id="5572373at2"/>
<dbReference type="STRING" id="758803.SAMN05421803_101877"/>
<name>A0A1M6D0T2_9ACTN</name>
<dbReference type="EMBL" id="FQZK01000001">
    <property type="protein sequence ID" value="SHI66578.1"/>
    <property type="molecule type" value="Genomic_DNA"/>
</dbReference>
<gene>
    <name evidence="1" type="ORF">SAMN05421803_101877</name>
</gene>
<dbReference type="InterPro" id="IPR037883">
    <property type="entry name" value="Knr4/Smi1-like_sf"/>
</dbReference>
<keyword evidence="2" id="KW-1185">Reference proteome</keyword>
<reference evidence="1 2" key="1">
    <citation type="submission" date="2016-11" db="EMBL/GenBank/DDBJ databases">
        <authorList>
            <person name="Jaros S."/>
            <person name="Januszkiewicz K."/>
            <person name="Wedrychowicz H."/>
        </authorList>
    </citation>
    <scope>NUCLEOTIDE SEQUENCE [LARGE SCALE GENOMIC DNA]</scope>
    <source>
        <strain evidence="1 2">CGMCC 4.5723</strain>
    </source>
</reference>
<evidence type="ECO:0000313" key="1">
    <source>
        <dbReference type="EMBL" id="SHI66578.1"/>
    </source>
</evidence>
<evidence type="ECO:0008006" key="3">
    <source>
        <dbReference type="Google" id="ProtNLM"/>
    </source>
</evidence>
<sequence length="183" mass="20021">MTSSVRQLIEAARLEPVAAPFDWAGVENTIGAAVPGDYRELLDAGGGGLWLDYIRLNVPGPGAGFAHVDLEQAASEFEQLLFLFEEDITGAPEDLEPGDRLLPWASTGTGLTLYWQVPPEVGAGAEVGAYPIRISDREGEVWERYELPTTDFLLRVVRGEGGVESGLLRESWMKRDVLFKPYG</sequence>
<dbReference type="RefSeq" id="WP_073375117.1">
    <property type="nucleotide sequence ID" value="NZ_FQZK01000001.1"/>
</dbReference>
<evidence type="ECO:0000313" key="2">
    <source>
        <dbReference type="Proteomes" id="UP000184452"/>
    </source>
</evidence>
<dbReference type="SUPFAM" id="SSF160631">
    <property type="entry name" value="SMI1/KNR4-like"/>
    <property type="match status" value="1"/>
</dbReference>
<accession>A0A1M6D0T2</accession>
<proteinExistence type="predicted"/>
<dbReference type="AlphaFoldDB" id="A0A1M6D0T2"/>
<dbReference type="Proteomes" id="UP000184452">
    <property type="component" value="Unassembled WGS sequence"/>
</dbReference>
<organism evidence="1 2">
    <name type="scientific">Nocardiopsis flavescens</name>
    <dbReference type="NCBI Taxonomy" id="758803"/>
    <lineage>
        <taxon>Bacteria</taxon>
        <taxon>Bacillati</taxon>
        <taxon>Actinomycetota</taxon>
        <taxon>Actinomycetes</taxon>
        <taxon>Streptosporangiales</taxon>
        <taxon>Nocardiopsidaceae</taxon>
        <taxon>Nocardiopsis</taxon>
    </lineage>
</organism>
<protein>
    <recommendedName>
        <fullName evidence="3">SMI1/KNR4 family protein</fullName>
    </recommendedName>
</protein>